<keyword evidence="2" id="KW-0723">Serine/threonine-protein kinase</keyword>
<dbReference type="InterPro" id="IPR008271">
    <property type="entry name" value="Ser/Thr_kinase_AS"/>
</dbReference>
<evidence type="ECO:0000256" key="9">
    <source>
        <dbReference type="SAM" id="Phobius"/>
    </source>
</evidence>
<keyword evidence="9" id="KW-0472">Membrane</keyword>
<dbReference type="SUPFAM" id="SSF56112">
    <property type="entry name" value="Protein kinase-like (PK-like)"/>
    <property type="match status" value="1"/>
</dbReference>
<reference evidence="11" key="1">
    <citation type="submission" date="2019-11" db="EMBL/GenBank/DDBJ databases">
        <authorList>
            <person name="Feng L."/>
        </authorList>
    </citation>
    <scope>NUCLEOTIDE SEQUENCE</scope>
    <source>
        <strain evidence="11">BgluceraseaLFYP119</strain>
    </source>
</reference>
<dbReference type="AlphaFoldDB" id="A0A6N2TRY9"/>
<evidence type="ECO:0000256" key="4">
    <source>
        <dbReference type="ARBA" id="ARBA00022741"/>
    </source>
</evidence>
<evidence type="ECO:0000256" key="6">
    <source>
        <dbReference type="ARBA" id="ARBA00022840"/>
    </source>
</evidence>
<keyword evidence="5 11" id="KW-0418">Kinase</keyword>
<proteinExistence type="predicted"/>
<feature type="domain" description="Protein kinase" evidence="10">
    <location>
        <begin position="1"/>
        <end position="332"/>
    </location>
</feature>
<dbReference type="InterPro" id="IPR011009">
    <property type="entry name" value="Kinase-like_dom_sf"/>
</dbReference>
<gene>
    <name evidence="11" type="primary">spkC</name>
    <name evidence="11" type="ORF">BGLFYP119_01675</name>
</gene>
<dbReference type="GO" id="GO:0005524">
    <property type="term" value="F:ATP binding"/>
    <property type="evidence" value="ECO:0007669"/>
    <property type="project" value="UniProtKB-KW"/>
</dbReference>
<evidence type="ECO:0000256" key="5">
    <source>
        <dbReference type="ARBA" id="ARBA00022777"/>
    </source>
</evidence>
<dbReference type="InterPro" id="IPR000719">
    <property type="entry name" value="Prot_kinase_dom"/>
</dbReference>
<dbReference type="EMBL" id="CACRST010000014">
    <property type="protein sequence ID" value="VYT06781.1"/>
    <property type="molecule type" value="Genomic_DNA"/>
</dbReference>
<dbReference type="CDD" id="cd14014">
    <property type="entry name" value="STKc_PknB_like"/>
    <property type="match status" value="1"/>
</dbReference>
<sequence length="398" mass="45975">MEKIGKGGQGVLYLARDLELGIYRAIKVLSPDQKREASILKLLEFPYLPQMIDYVEQGEYCFLVMEYIRGRSLKDYLAEGKIFTVQEIFGIAGKVLEILIYLHGRKPPVYYGDMKPENLMLTEEGSLYLIDFGSAVLGYERGKYICYGTAGYAAPEQYYGRISKASDFFSFGKTLLVLCQKNRWKYMIQYPGLFFLIRKCCRTKEDKRWQSGEAALEYLKKIRPLSLRIWRGLVLATGIFWIFILCAGSYVGKQRKLPSLENAVSPVLGIYTSMDFHSGGFGVREQLLIQIENAEKRLMANYQTQKEQSRLLLLLAANSEIRGKPIQAEAYYQEAVQIQDVGNEGVVSYGLFLCRQNRMEESLELYQKWEPRSDQKTGIQERNLREWRIALRNMTDRP</sequence>
<evidence type="ECO:0000256" key="8">
    <source>
        <dbReference type="ARBA" id="ARBA00048679"/>
    </source>
</evidence>
<keyword evidence="9" id="KW-1133">Transmembrane helix</keyword>
<evidence type="ECO:0000256" key="3">
    <source>
        <dbReference type="ARBA" id="ARBA00022679"/>
    </source>
</evidence>
<dbReference type="PANTHER" id="PTHR24363">
    <property type="entry name" value="SERINE/THREONINE PROTEIN KINASE"/>
    <property type="match status" value="1"/>
</dbReference>
<dbReference type="EC" id="2.7.11.1" evidence="1"/>
<evidence type="ECO:0000256" key="2">
    <source>
        <dbReference type="ARBA" id="ARBA00022527"/>
    </source>
</evidence>
<dbReference type="GO" id="GO:0004674">
    <property type="term" value="F:protein serine/threonine kinase activity"/>
    <property type="evidence" value="ECO:0007669"/>
    <property type="project" value="UniProtKB-KW"/>
</dbReference>
<comment type="catalytic activity">
    <reaction evidence="7">
        <text>L-threonyl-[protein] + ATP = O-phospho-L-threonyl-[protein] + ADP + H(+)</text>
        <dbReference type="Rhea" id="RHEA:46608"/>
        <dbReference type="Rhea" id="RHEA-COMP:11060"/>
        <dbReference type="Rhea" id="RHEA-COMP:11605"/>
        <dbReference type="ChEBI" id="CHEBI:15378"/>
        <dbReference type="ChEBI" id="CHEBI:30013"/>
        <dbReference type="ChEBI" id="CHEBI:30616"/>
        <dbReference type="ChEBI" id="CHEBI:61977"/>
        <dbReference type="ChEBI" id="CHEBI:456216"/>
        <dbReference type="EC" id="2.7.11.1"/>
    </reaction>
</comment>
<dbReference type="Pfam" id="PF00069">
    <property type="entry name" value="Pkinase"/>
    <property type="match status" value="1"/>
</dbReference>
<keyword evidence="3 11" id="KW-0808">Transferase</keyword>
<keyword evidence="6" id="KW-0067">ATP-binding</keyword>
<evidence type="ECO:0000256" key="7">
    <source>
        <dbReference type="ARBA" id="ARBA00047899"/>
    </source>
</evidence>
<dbReference type="RefSeq" id="WP_412110172.1">
    <property type="nucleotide sequence ID" value="NZ_CACRST010000014.1"/>
</dbReference>
<evidence type="ECO:0000313" key="11">
    <source>
        <dbReference type="EMBL" id="VYT06781.1"/>
    </source>
</evidence>
<dbReference type="SUPFAM" id="SSF48452">
    <property type="entry name" value="TPR-like"/>
    <property type="match status" value="1"/>
</dbReference>
<dbReference type="InterPro" id="IPR011990">
    <property type="entry name" value="TPR-like_helical_dom_sf"/>
</dbReference>
<accession>A0A6N2TRY9</accession>
<dbReference type="Gene3D" id="1.10.510.10">
    <property type="entry name" value="Transferase(Phosphotransferase) domain 1"/>
    <property type="match status" value="1"/>
</dbReference>
<feature type="transmembrane region" description="Helical" evidence="9">
    <location>
        <begin position="229"/>
        <end position="251"/>
    </location>
</feature>
<dbReference type="SMART" id="SM00220">
    <property type="entry name" value="S_TKc"/>
    <property type="match status" value="1"/>
</dbReference>
<keyword evidence="4" id="KW-0547">Nucleotide-binding</keyword>
<comment type="catalytic activity">
    <reaction evidence="8">
        <text>L-seryl-[protein] + ATP = O-phospho-L-seryl-[protein] + ADP + H(+)</text>
        <dbReference type="Rhea" id="RHEA:17989"/>
        <dbReference type="Rhea" id="RHEA-COMP:9863"/>
        <dbReference type="Rhea" id="RHEA-COMP:11604"/>
        <dbReference type="ChEBI" id="CHEBI:15378"/>
        <dbReference type="ChEBI" id="CHEBI:29999"/>
        <dbReference type="ChEBI" id="CHEBI:30616"/>
        <dbReference type="ChEBI" id="CHEBI:83421"/>
        <dbReference type="ChEBI" id="CHEBI:456216"/>
        <dbReference type="EC" id="2.7.11.1"/>
    </reaction>
</comment>
<protein>
    <recommendedName>
        <fullName evidence="1">non-specific serine/threonine protein kinase</fullName>
        <ecNumber evidence="1">2.7.11.1</ecNumber>
    </recommendedName>
</protein>
<keyword evidence="9" id="KW-0812">Transmembrane</keyword>
<dbReference type="PANTHER" id="PTHR24363:SF0">
    <property type="entry name" value="SERINE_THREONINE KINASE LIKE DOMAIN CONTAINING 1"/>
    <property type="match status" value="1"/>
</dbReference>
<name>A0A6N2TRY9_9FIRM</name>
<evidence type="ECO:0000256" key="1">
    <source>
        <dbReference type="ARBA" id="ARBA00012513"/>
    </source>
</evidence>
<evidence type="ECO:0000259" key="10">
    <source>
        <dbReference type="PROSITE" id="PS50011"/>
    </source>
</evidence>
<dbReference type="PROSITE" id="PS00108">
    <property type="entry name" value="PROTEIN_KINASE_ST"/>
    <property type="match status" value="1"/>
</dbReference>
<dbReference type="PROSITE" id="PS50011">
    <property type="entry name" value="PROTEIN_KINASE_DOM"/>
    <property type="match status" value="1"/>
</dbReference>
<organism evidence="11">
    <name type="scientific">Blautia glucerasea</name>
    <dbReference type="NCBI Taxonomy" id="536633"/>
    <lineage>
        <taxon>Bacteria</taxon>
        <taxon>Bacillati</taxon>
        <taxon>Bacillota</taxon>
        <taxon>Clostridia</taxon>
        <taxon>Lachnospirales</taxon>
        <taxon>Lachnospiraceae</taxon>
        <taxon>Blautia</taxon>
    </lineage>
</organism>